<protein>
    <submittedName>
        <fullName evidence="2">Uncharacterized protein</fullName>
    </submittedName>
</protein>
<sequence>MGRTLGKKLATFELDPNTWDTFKKKAAEQGLAASTLLVCLVNDYLSGCVTPRPFEPLKTSSEVFSEDSSEKITPVQTTTPSIDDIRKLVNEVFEQSIGAILDNRLEGEIDLALARHLNPIYIEGDLHRRLVEEVGKRFEEALRENKKTTERMLNDAVASLEDSFIEEFEPLLQIVEEVLNEIPGDSPGGTLPAFKPDPNSETPNLDSSLIRNKQGNNSSEEASESSEEQAIDITPENSSEATSEKLSPTLSYLYGIVAYGEEGLWGFWNGKKFVEDPEKIQIFKRNPPQTSLQKAQRQLSSSQTLAVNYLDRILKHIGYPHLFKGQDTIKIAKDWADRNLIKE</sequence>
<gene>
    <name evidence="2" type="ordered locus">Cyan7822_3834</name>
</gene>
<dbReference type="HOGENOM" id="CLU_808261_0_0_3"/>
<evidence type="ECO:0000313" key="2">
    <source>
        <dbReference type="EMBL" id="ADN15766.1"/>
    </source>
</evidence>
<reference evidence="3" key="1">
    <citation type="journal article" date="2011" name="MBio">
        <title>Novel metabolic attributes of the genus Cyanothece, comprising a group of unicellular nitrogen-fixing Cyanobacteria.</title>
        <authorList>
            <person name="Bandyopadhyay A."/>
            <person name="Elvitigala T."/>
            <person name="Welsh E."/>
            <person name="Stockel J."/>
            <person name="Liberton M."/>
            <person name="Min H."/>
            <person name="Sherman L.A."/>
            <person name="Pakrasi H.B."/>
        </authorList>
    </citation>
    <scope>NUCLEOTIDE SEQUENCE [LARGE SCALE GENOMIC DNA]</scope>
    <source>
        <strain evidence="3">PCC 7822</strain>
    </source>
</reference>
<feature type="compositionally biased region" description="Polar residues" evidence="1">
    <location>
        <begin position="199"/>
        <end position="217"/>
    </location>
</feature>
<dbReference type="AlphaFoldDB" id="E0UJ63"/>
<dbReference type="Proteomes" id="UP000008206">
    <property type="component" value="Chromosome"/>
</dbReference>
<dbReference type="EMBL" id="CP002198">
    <property type="protein sequence ID" value="ADN15766.1"/>
    <property type="molecule type" value="Genomic_DNA"/>
</dbReference>
<feature type="compositionally biased region" description="Acidic residues" evidence="1">
    <location>
        <begin position="221"/>
        <end position="230"/>
    </location>
</feature>
<evidence type="ECO:0000256" key="1">
    <source>
        <dbReference type="SAM" id="MobiDB-lite"/>
    </source>
</evidence>
<organism evidence="2 3">
    <name type="scientific">Gloeothece verrucosa (strain PCC 7822)</name>
    <name type="common">Cyanothece sp. (strain PCC 7822)</name>
    <dbReference type="NCBI Taxonomy" id="497965"/>
    <lineage>
        <taxon>Bacteria</taxon>
        <taxon>Bacillati</taxon>
        <taxon>Cyanobacteriota</taxon>
        <taxon>Cyanophyceae</taxon>
        <taxon>Oscillatoriophycideae</taxon>
        <taxon>Chroococcales</taxon>
        <taxon>Aphanothecaceae</taxon>
        <taxon>Gloeothece</taxon>
        <taxon>Gloeothece verrucosa</taxon>
    </lineage>
</organism>
<accession>E0UJ63</accession>
<feature type="compositionally biased region" description="Polar residues" evidence="1">
    <location>
        <begin position="235"/>
        <end position="244"/>
    </location>
</feature>
<keyword evidence="3" id="KW-1185">Reference proteome</keyword>
<dbReference type="STRING" id="497965.Cyan7822_3834"/>
<name>E0UJ63_GLOV7</name>
<dbReference type="KEGG" id="cyj:Cyan7822_3834"/>
<evidence type="ECO:0000313" key="3">
    <source>
        <dbReference type="Proteomes" id="UP000008206"/>
    </source>
</evidence>
<feature type="region of interest" description="Disordered" evidence="1">
    <location>
        <begin position="183"/>
        <end position="244"/>
    </location>
</feature>
<dbReference type="RefSeq" id="WP_013323834.1">
    <property type="nucleotide sequence ID" value="NC_014501.1"/>
</dbReference>
<proteinExistence type="predicted"/>
<dbReference type="OrthoDB" id="488144at2"/>